<reference evidence="2" key="1">
    <citation type="submission" date="2019-10" db="EMBL/GenBank/DDBJ databases">
        <authorList>
            <consortium name="DOE Joint Genome Institute"/>
            <person name="Kuo A."/>
            <person name="Miyauchi S."/>
            <person name="Kiss E."/>
            <person name="Drula E."/>
            <person name="Kohler A."/>
            <person name="Sanchez-Garcia M."/>
            <person name="Andreopoulos B."/>
            <person name="Barry K.W."/>
            <person name="Bonito G."/>
            <person name="Buee M."/>
            <person name="Carver A."/>
            <person name="Chen C."/>
            <person name="Cichocki N."/>
            <person name="Clum A."/>
            <person name="Culley D."/>
            <person name="Crous P.W."/>
            <person name="Fauchery L."/>
            <person name="Girlanda M."/>
            <person name="Hayes R."/>
            <person name="Keri Z."/>
            <person name="LaButti K."/>
            <person name="Lipzen A."/>
            <person name="Lombard V."/>
            <person name="Magnuson J."/>
            <person name="Maillard F."/>
            <person name="Morin E."/>
            <person name="Murat C."/>
            <person name="Nolan M."/>
            <person name="Ohm R."/>
            <person name="Pangilinan J."/>
            <person name="Pereira M."/>
            <person name="Perotto S."/>
            <person name="Peter M."/>
            <person name="Riley R."/>
            <person name="Sitrit Y."/>
            <person name="Stielow B."/>
            <person name="Szollosi G."/>
            <person name="Zifcakova L."/>
            <person name="Stursova M."/>
            <person name="Spatafora J.W."/>
            <person name="Tedersoo L."/>
            <person name="Vaario L.-M."/>
            <person name="Yamada A."/>
            <person name="Yan M."/>
            <person name="Wang P."/>
            <person name="Xu J."/>
            <person name="Bruns T."/>
            <person name="Baldrian P."/>
            <person name="Vilgalys R."/>
            <person name="Henrissat B."/>
            <person name="Grigoriev I.V."/>
            <person name="Hibbett D."/>
            <person name="Nagy L.G."/>
            <person name="Martin F.M."/>
        </authorList>
    </citation>
    <scope>NUCLEOTIDE SEQUENCE</scope>
    <source>
        <strain evidence="2">BED1</strain>
    </source>
</reference>
<dbReference type="Proteomes" id="UP001194468">
    <property type="component" value="Unassembled WGS sequence"/>
</dbReference>
<accession>A0AAD4GMA2</accession>
<feature type="transmembrane region" description="Helical" evidence="1">
    <location>
        <begin position="52"/>
        <end position="74"/>
    </location>
</feature>
<keyword evidence="1" id="KW-0812">Transmembrane</keyword>
<reference evidence="2" key="2">
    <citation type="journal article" date="2020" name="Nat. Commun.">
        <title>Large-scale genome sequencing of mycorrhizal fungi provides insights into the early evolution of symbiotic traits.</title>
        <authorList>
            <person name="Miyauchi S."/>
            <person name="Kiss E."/>
            <person name="Kuo A."/>
            <person name="Drula E."/>
            <person name="Kohler A."/>
            <person name="Sanchez-Garcia M."/>
            <person name="Morin E."/>
            <person name="Andreopoulos B."/>
            <person name="Barry K.W."/>
            <person name="Bonito G."/>
            <person name="Buee M."/>
            <person name="Carver A."/>
            <person name="Chen C."/>
            <person name="Cichocki N."/>
            <person name="Clum A."/>
            <person name="Culley D."/>
            <person name="Crous P.W."/>
            <person name="Fauchery L."/>
            <person name="Girlanda M."/>
            <person name="Hayes R.D."/>
            <person name="Keri Z."/>
            <person name="LaButti K."/>
            <person name="Lipzen A."/>
            <person name="Lombard V."/>
            <person name="Magnuson J."/>
            <person name="Maillard F."/>
            <person name="Murat C."/>
            <person name="Nolan M."/>
            <person name="Ohm R.A."/>
            <person name="Pangilinan J."/>
            <person name="Pereira M.F."/>
            <person name="Perotto S."/>
            <person name="Peter M."/>
            <person name="Pfister S."/>
            <person name="Riley R."/>
            <person name="Sitrit Y."/>
            <person name="Stielow J.B."/>
            <person name="Szollosi G."/>
            <person name="Zifcakova L."/>
            <person name="Stursova M."/>
            <person name="Spatafora J.W."/>
            <person name="Tedersoo L."/>
            <person name="Vaario L.M."/>
            <person name="Yamada A."/>
            <person name="Yan M."/>
            <person name="Wang P."/>
            <person name="Xu J."/>
            <person name="Bruns T."/>
            <person name="Baldrian P."/>
            <person name="Vilgalys R."/>
            <person name="Dunand C."/>
            <person name="Henrissat B."/>
            <person name="Grigoriev I.V."/>
            <person name="Hibbett D."/>
            <person name="Nagy L.G."/>
            <person name="Martin F.M."/>
        </authorList>
    </citation>
    <scope>NUCLEOTIDE SEQUENCE</scope>
    <source>
        <strain evidence="2">BED1</strain>
    </source>
</reference>
<feature type="transmembrane region" description="Helical" evidence="1">
    <location>
        <begin position="6"/>
        <end position="31"/>
    </location>
</feature>
<comment type="caution">
    <text evidence="2">The sequence shown here is derived from an EMBL/GenBank/DDBJ whole genome shotgun (WGS) entry which is preliminary data.</text>
</comment>
<evidence type="ECO:0000256" key="1">
    <source>
        <dbReference type="SAM" id="Phobius"/>
    </source>
</evidence>
<proteinExistence type="predicted"/>
<gene>
    <name evidence="2" type="ORF">L210DRAFT_2038764</name>
</gene>
<keyword evidence="1" id="KW-0472">Membrane</keyword>
<organism evidence="2 3">
    <name type="scientific">Boletus edulis BED1</name>
    <dbReference type="NCBI Taxonomy" id="1328754"/>
    <lineage>
        <taxon>Eukaryota</taxon>
        <taxon>Fungi</taxon>
        <taxon>Dikarya</taxon>
        <taxon>Basidiomycota</taxon>
        <taxon>Agaricomycotina</taxon>
        <taxon>Agaricomycetes</taxon>
        <taxon>Agaricomycetidae</taxon>
        <taxon>Boletales</taxon>
        <taxon>Boletineae</taxon>
        <taxon>Boletaceae</taxon>
        <taxon>Boletoideae</taxon>
        <taxon>Boletus</taxon>
    </lineage>
</organism>
<keyword evidence="3" id="KW-1185">Reference proteome</keyword>
<evidence type="ECO:0000313" key="3">
    <source>
        <dbReference type="Proteomes" id="UP001194468"/>
    </source>
</evidence>
<dbReference type="AlphaFoldDB" id="A0AAD4GMA2"/>
<sequence length="104" mass="11087">MPGEALISKAFLFMGDIGYCTALLLSAASYRCLFHSIAKLDSSSFGVAIHRFALLVLSACIIIKTAVSPCYFILTMFASHPTSYLVEITGGNVNCMRSDPGSLG</sequence>
<keyword evidence="1" id="KW-1133">Transmembrane helix</keyword>
<evidence type="ECO:0000313" key="2">
    <source>
        <dbReference type="EMBL" id="KAF8452496.1"/>
    </source>
</evidence>
<protein>
    <submittedName>
        <fullName evidence="2">Uncharacterized protein</fullName>
    </submittedName>
</protein>
<dbReference type="EMBL" id="WHUW01000001">
    <property type="protein sequence ID" value="KAF8452496.1"/>
    <property type="molecule type" value="Genomic_DNA"/>
</dbReference>
<name>A0AAD4GMA2_BOLED</name>